<proteinExistence type="predicted"/>
<evidence type="ECO:0000313" key="3">
    <source>
        <dbReference type="EMBL" id="WLD58583.1"/>
    </source>
</evidence>
<keyword evidence="2" id="KW-0732">Signal</keyword>
<feature type="signal peptide" evidence="2">
    <location>
        <begin position="1"/>
        <end position="22"/>
    </location>
</feature>
<evidence type="ECO:0000256" key="1">
    <source>
        <dbReference type="SAM" id="MobiDB-lite"/>
    </source>
</evidence>
<sequence length="188" mass="20335">MHKVCRVASFWLLCCCALVLSAAVGATAPSVFDPARLLMQGQNSLSQSDVEEILGSAIAANIRVPAEHLGVAFYDMRSGQAFDRTEIRALMGAVRQDGAYELLAMVEQLTGGRLPLALEQLQDLMDAAYLASMRNPPAYIDIEFYDRRTGPTGIGGGVSGSTPEWQPSPPSSSKSQSRKQRLRDSRGM</sequence>
<dbReference type="AlphaFoldDB" id="A0AB38YGZ6"/>
<name>A0AB38YGZ6_9GAMM</name>
<evidence type="ECO:0000256" key="2">
    <source>
        <dbReference type="SAM" id="SignalP"/>
    </source>
</evidence>
<organism evidence="3">
    <name type="scientific">Salinispirillum sp. LH 10-3-1</name>
    <dbReference type="NCBI Taxonomy" id="2952525"/>
    <lineage>
        <taxon>Bacteria</taxon>
        <taxon>Pseudomonadati</taxon>
        <taxon>Pseudomonadota</taxon>
        <taxon>Gammaproteobacteria</taxon>
        <taxon>Oceanospirillales</taxon>
        <taxon>Saccharospirillaceae</taxon>
        <taxon>Salinispirillum</taxon>
    </lineage>
</organism>
<feature type="region of interest" description="Disordered" evidence="1">
    <location>
        <begin position="151"/>
        <end position="188"/>
    </location>
</feature>
<accession>A0AB38YGZ6</accession>
<feature type="chain" id="PRO_5044231285" evidence="2">
    <location>
        <begin position="23"/>
        <end position="188"/>
    </location>
</feature>
<reference evidence="3" key="1">
    <citation type="submission" date="2022-07" db="EMBL/GenBank/DDBJ databases">
        <title>Complete genome sequence of Salinispirillum sp. LH10-3-1 capable of multiple carbohydrate inversion isolated from a soda lake.</title>
        <authorList>
            <person name="Liu J."/>
            <person name="Zhai Y."/>
            <person name="Zhang H."/>
            <person name="Yang H."/>
            <person name="Qu J."/>
            <person name="Li J."/>
        </authorList>
    </citation>
    <scope>NUCLEOTIDE SEQUENCE</scope>
    <source>
        <strain evidence="3">LH 10-3-1</strain>
    </source>
</reference>
<gene>
    <name evidence="3" type="ORF">NFC81_02020</name>
</gene>
<protein>
    <submittedName>
        <fullName evidence="3">Uncharacterized protein</fullName>
    </submittedName>
</protein>
<dbReference type="RefSeq" id="WP_304995869.1">
    <property type="nucleotide sequence ID" value="NZ_CP101717.1"/>
</dbReference>
<dbReference type="EMBL" id="CP101717">
    <property type="protein sequence ID" value="WLD58583.1"/>
    <property type="molecule type" value="Genomic_DNA"/>
</dbReference>